<evidence type="ECO:0000256" key="3">
    <source>
        <dbReference type="ARBA" id="ARBA00022692"/>
    </source>
</evidence>
<keyword evidence="5" id="KW-1133">Transmembrane helix</keyword>
<feature type="compositionally biased region" description="Basic and acidic residues" evidence="7">
    <location>
        <begin position="488"/>
        <end position="498"/>
    </location>
</feature>
<dbReference type="InterPro" id="IPR055414">
    <property type="entry name" value="LRR_R13L4/SHOC2-like"/>
</dbReference>
<dbReference type="SUPFAM" id="SSF52058">
    <property type="entry name" value="L domain-like"/>
    <property type="match status" value="1"/>
</dbReference>
<protein>
    <recommendedName>
        <fullName evidence="8">Protein kinase domain-containing protein</fullName>
    </recommendedName>
</protein>
<dbReference type="InterPro" id="IPR055164">
    <property type="entry name" value="EDR1/CTR1/ARMC3-like_pept-like"/>
</dbReference>
<evidence type="ECO:0000256" key="5">
    <source>
        <dbReference type="ARBA" id="ARBA00022989"/>
    </source>
</evidence>
<evidence type="ECO:0000313" key="9">
    <source>
        <dbReference type="EMBL" id="KAL3505994.1"/>
    </source>
</evidence>
<dbReference type="SMART" id="SM00364">
    <property type="entry name" value="LRR_BAC"/>
    <property type="match status" value="4"/>
</dbReference>
<dbReference type="SUPFAM" id="SSF56112">
    <property type="entry name" value="Protein kinase-like (PK-like)"/>
    <property type="match status" value="1"/>
</dbReference>
<evidence type="ECO:0000313" key="10">
    <source>
        <dbReference type="Proteomes" id="UP001630127"/>
    </source>
</evidence>
<dbReference type="PRINTS" id="PR00019">
    <property type="entry name" value="LEURICHRPT"/>
</dbReference>
<dbReference type="PROSITE" id="PS51450">
    <property type="entry name" value="LRR"/>
    <property type="match status" value="3"/>
</dbReference>
<dbReference type="PANTHER" id="PTHR24359:SF1">
    <property type="entry name" value="INHIBITOR OF NUCLEAR FACTOR KAPPA-B KINASE EPSILON SUBUNIT HOMOLOG 1-RELATED"/>
    <property type="match status" value="1"/>
</dbReference>
<comment type="subcellular location">
    <subcellularLocation>
        <location evidence="1">Membrane</location>
    </subcellularLocation>
</comment>
<dbReference type="InterPro" id="IPR032675">
    <property type="entry name" value="LRR_dom_sf"/>
</dbReference>
<dbReference type="EMBL" id="JBJUIK010000013">
    <property type="protein sequence ID" value="KAL3505994.1"/>
    <property type="molecule type" value="Genomic_DNA"/>
</dbReference>
<dbReference type="PROSITE" id="PS00108">
    <property type="entry name" value="PROTEIN_KINASE_ST"/>
    <property type="match status" value="1"/>
</dbReference>
<dbReference type="AlphaFoldDB" id="A0ABD2YF16"/>
<dbReference type="Gene3D" id="3.80.10.10">
    <property type="entry name" value="Ribonuclease Inhibitor"/>
    <property type="match status" value="1"/>
</dbReference>
<feature type="compositionally biased region" description="Basic and acidic residues" evidence="7">
    <location>
        <begin position="19"/>
        <end position="34"/>
    </location>
</feature>
<dbReference type="Pfam" id="PF23598">
    <property type="entry name" value="LRR_14"/>
    <property type="match status" value="1"/>
</dbReference>
<feature type="domain" description="Protein kinase" evidence="8">
    <location>
        <begin position="793"/>
        <end position="1118"/>
    </location>
</feature>
<evidence type="ECO:0000256" key="7">
    <source>
        <dbReference type="SAM" id="MobiDB-lite"/>
    </source>
</evidence>
<dbReference type="InterPro" id="IPR011009">
    <property type="entry name" value="Kinase-like_dom_sf"/>
</dbReference>
<keyword evidence="2" id="KW-0433">Leucine-rich repeat</keyword>
<feature type="region of interest" description="Disordered" evidence="7">
    <location>
        <begin position="480"/>
        <end position="515"/>
    </location>
</feature>
<gene>
    <name evidence="9" type="ORF">ACH5RR_031376</name>
</gene>
<sequence>MQVKELKETENSEENPGENLEKPEETEALEVKSAEKRDDFDSILDVSAKSFDFPALEGVDKSVEALYLYKNVFNLIPGGVGKLKYLKTLKFFANELNLFPGEFNDLGGLECLQVKVAAAPGLSGLDFAQLKALTELELSRVPSRASAFPILSAIARLKCLTKLSVCHFSIRYLPPEIGRLNNLEYLDLSFNKMKNLPTEITLLNSLISLKVANNKLVELPSGLSSLQRLENLDLSNNRLTSFGCLQLESMHNLQRLNLQHNKLLSFCQVPSWICCNVEGNNKELSNDEFISSSAEMDVVECVVEESCESNPRGPYLTSLNHSSGSSPSGKCFAARKSKGWKRRYSLQQRARQERLNSSRKWKGQNHAAIQKATEKCLTCRDCSIADGLFAESSSANLVPEVDHKELFSGVVDSQNSVTCIEDNDITLKNDCYEKKCPCDALEDCQHQEDVESACTKHATSSSPLPNASSLLDECSFSEVSSSIPNSKRHSDAELDNPKPRKHRRPTDNESDMSSQYSRISFCGTDDYLSDGFYDAGRDRPFMPLSIYEKNLQLDSREVILVDRERDEKLDVVALCAQALVSRFRQINNSMKERGHVATDTLQIASLLAIFVSDHFGGSDKSAVIQKTRKEVSGSNYRKPFVCTCPTGNDDRNKRTTKEGRDGVEDIVFLDLCERALQSIKARQNSIVVPIGSLQFGVCRHRALLMKYLCDRVEPPIPCELVRGFLDFSPHAWNVIAVKRAQSWVRMIVDACHPHDIREEIDPEYFCRYVPLSRMSVSVARDGNPSPCCSFPSLSACDQIRKTASTTLLECKIGSLLAAAKVRKLEVCGISAAEIRSFEFNCLGEARMLGSLKHSCIVEFYGHQISSKWASSSDGKSDIRILQSAILMEYIKGGSVKLYLEKLARAGEKRVPVMLALFIARDVACALAELHSRHIIHRDIKSENILIDLEEKRDDGSPIVKLCDFDRAIPLRSSLHSCCIAHRGIPPPDVCVGTPRWMAPEVFRTMDRRDMYGLEVDIWSFGCLLLELLTLQVPYSDLLETDIHNFLEMGKRPQLTVELEELTDSGRELEDLMMTQFNTELKGSENESQILKLLLVLYHWCTKSSAKDRPTAKKVHKLLAHACSNAGSRSLEQR</sequence>
<organism evidence="9 10">
    <name type="scientific">Cinchona calisaya</name>
    <dbReference type="NCBI Taxonomy" id="153742"/>
    <lineage>
        <taxon>Eukaryota</taxon>
        <taxon>Viridiplantae</taxon>
        <taxon>Streptophyta</taxon>
        <taxon>Embryophyta</taxon>
        <taxon>Tracheophyta</taxon>
        <taxon>Spermatophyta</taxon>
        <taxon>Magnoliopsida</taxon>
        <taxon>eudicotyledons</taxon>
        <taxon>Gunneridae</taxon>
        <taxon>Pentapetalae</taxon>
        <taxon>asterids</taxon>
        <taxon>lamiids</taxon>
        <taxon>Gentianales</taxon>
        <taxon>Rubiaceae</taxon>
        <taxon>Cinchonoideae</taxon>
        <taxon>Cinchoneae</taxon>
        <taxon>Cinchona</taxon>
    </lineage>
</organism>
<dbReference type="SMART" id="SM00369">
    <property type="entry name" value="LRR_TYP"/>
    <property type="match status" value="4"/>
</dbReference>
<dbReference type="FunFam" id="1.10.510.10:FF:000988">
    <property type="entry name" value="Leucine-rich repeat protein kinase family protein"/>
    <property type="match status" value="1"/>
</dbReference>
<name>A0ABD2YF16_9GENT</name>
<keyword evidence="6" id="KW-0472">Membrane</keyword>
<dbReference type="SMART" id="SM00220">
    <property type="entry name" value="S_TKc"/>
    <property type="match status" value="1"/>
</dbReference>
<evidence type="ECO:0000256" key="2">
    <source>
        <dbReference type="ARBA" id="ARBA00022614"/>
    </source>
</evidence>
<comment type="caution">
    <text evidence="9">The sequence shown here is derived from an EMBL/GenBank/DDBJ whole genome shotgun (WGS) entry which is preliminary data.</text>
</comment>
<dbReference type="InterPro" id="IPR008271">
    <property type="entry name" value="Ser/Thr_kinase_AS"/>
</dbReference>
<dbReference type="GO" id="GO:0051707">
    <property type="term" value="P:response to other organism"/>
    <property type="evidence" value="ECO:0007669"/>
    <property type="project" value="UniProtKB-ARBA"/>
</dbReference>
<dbReference type="PROSITE" id="PS50011">
    <property type="entry name" value="PROTEIN_KINASE_DOM"/>
    <property type="match status" value="1"/>
</dbReference>
<dbReference type="Pfam" id="PF00069">
    <property type="entry name" value="Pkinase"/>
    <property type="match status" value="1"/>
</dbReference>
<dbReference type="InterPro" id="IPR000719">
    <property type="entry name" value="Prot_kinase_dom"/>
</dbReference>
<dbReference type="SMART" id="SM00365">
    <property type="entry name" value="LRR_SD22"/>
    <property type="match status" value="3"/>
</dbReference>
<evidence type="ECO:0000256" key="6">
    <source>
        <dbReference type="ARBA" id="ARBA00023136"/>
    </source>
</evidence>
<dbReference type="InterPro" id="IPR001611">
    <property type="entry name" value="Leu-rich_rpt"/>
</dbReference>
<feature type="compositionally biased region" description="Basic and acidic residues" evidence="7">
    <location>
        <begin position="1"/>
        <end position="10"/>
    </location>
</feature>
<keyword evidence="4" id="KW-0677">Repeat</keyword>
<dbReference type="GO" id="GO:0006952">
    <property type="term" value="P:defense response"/>
    <property type="evidence" value="ECO:0007669"/>
    <property type="project" value="UniProtKB-ARBA"/>
</dbReference>
<dbReference type="InterPro" id="IPR003591">
    <property type="entry name" value="Leu-rich_rpt_typical-subtyp"/>
</dbReference>
<proteinExistence type="predicted"/>
<evidence type="ECO:0000259" key="8">
    <source>
        <dbReference type="PROSITE" id="PS50011"/>
    </source>
</evidence>
<accession>A0ABD2YF16</accession>
<keyword evidence="10" id="KW-1185">Reference proteome</keyword>
<dbReference type="Pfam" id="PF14381">
    <property type="entry name" value="EDR1_CTR1_ARMC3_pept"/>
    <property type="match status" value="1"/>
</dbReference>
<dbReference type="GO" id="GO:0016020">
    <property type="term" value="C:membrane"/>
    <property type="evidence" value="ECO:0007669"/>
    <property type="project" value="UniProtKB-SubCell"/>
</dbReference>
<dbReference type="PANTHER" id="PTHR24359">
    <property type="entry name" value="SERINE/THREONINE-PROTEIN KINASE SBK1"/>
    <property type="match status" value="1"/>
</dbReference>
<evidence type="ECO:0000256" key="4">
    <source>
        <dbReference type="ARBA" id="ARBA00022737"/>
    </source>
</evidence>
<reference evidence="9 10" key="1">
    <citation type="submission" date="2024-11" db="EMBL/GenBank/DDBJ databases">
        <title>A near-complete genome assembly of Cinchona calisaya.</title>
        <authorList>
            <person name="Lian D.C."/>
            <person name="Zhao X.W."/>
            <person name="Wei L."/>
        </authorList>
    </citation>
    <scope>NUCLEOTIDE SEQUENCE [LARGE SCALE GENOMIC DNA]</scope>
    <source>
        <tissue evidence="9">Nenye</tissue>
    </source>
</reference>
<keyword evidence="3" id="KW-0812">Transmembrane</keyword>
<dbReference type="Proteomes" id="UP001630127">
    <property type="component" value="Unassembled WGS sequence"/>
</dbReference>
<dbReference type="Gene3D" id="1.10.510.10">
    <property type="entry name" value="Transferase(Phosphotransferase) domain 1"/>
    <property type="match status" value="1"/>
</dbReference>
<feature type="region of interest" description="Disordered" evidence="7">
    <location>
        <begin position="1"/>
        <end position="34"/>
    </location>
</feature>
<evidence type="ECO:0000256" key="1">
    <source>
        <dbReference type="ARBA" id="ARBA00004370"/>
    </source>
</evidence>